<protein>
    <submittedName>
        <fullName evidence="1">Uncharacterized protein</fullName>
    </submittedName>
</protein>
<organism evidence="1 2">
    <name type="scientific">Amantichitinum ursilacus</name>
    <dbReference type="NCBI Taxonomy" id="857265"/>
    <lineage>
        <taxon>Bacteria</taxon>
        <taxon>Pseudomonadati</taxon>
        <taxon>Pseudomonadota</taxon>
        <taxon>Betaproteobacteria</taxon>
        <taxon>Neisseriales</taxon>
        <taxon>Chitinibacteraceae</taxon>
        <taxon>Amantichitinum</taxon>
    </lineage>
</organism>
<dbReference type="AlphaFoldDB" id="A0A0N0GQ37"/>
<gene>
    <name evidence="1" type="ORF">WG78_06420</name>
</gene>
<comment type="caution">
    <text evidence="1">The sequence shown here is derived from an EMBL/GenBank/DDBJ whole genome shotgun (WGS) entry which is preliminary data.</text>
</comment>
<dbReference type="Proteomes" id="UP000037939">
    <property type="component" value="Unassembled WGS sequence"/>
</dbReference>
<dbReference type="PATRIC" id="fig|857265.3.peg.1317"/>
<dbReference type="OrthoDB" id="383876at2"/>
<evidence type="ECO:0000313" key="2">
    <source>
        <dbReference type="Proteomes" id="UP000037939"/>
    </source>
</evidence>
<accession>A0A0N0GQ37</accession>
<sequence>MGKTAQQLLERLDQIGQSLAASGKARALFGLGSVGVETSRIDAYSDLDFFVIAQPGRKAELIGDLDWLSAIRPLAFQFQNTVDGHKAMFDDGIFCEFAVFELDELPQIFYSPGRMVWATPDIDPAIVNPTRLPEPEPQRDNAWLVAEALGNLYVGLCRYRRGEKLSGFRFVQVDAVNRVMQLAARLEAATTALRDIYAHERRFEARYPSAAADLPPLMQGYDATPASALATLAWLEQRFDVNALMSRTIKALAA</sequence>
<dbReference type="EMBL" id="LAQT01000003">
    <property type="protein sequence ID" value="KPC54262.1"/>
    <property type="molecule type" value="Genomic_DNA"/>
</dbReference>
<proteinExistence type="predicted"/>
<reference evidence="1 2" key="1">
    <citation type="submission" date="2015-07" db="EMBL/GenBank/DDBJ databases">
        <title>Draft genome sequence of the Amantichitinum ursilacus IGB-41, a new chitin-degrading bacterium.</title>
        <authorList>
            <person name="Kirstahler P."/>
            <person name="Guenther M."/>
            <person name="Grumaz C."/>
            <person name="Rupp S."/>
            <person name="Zibek S."/>
            <person name="Sohn K."/>
        </authorList>
    </citation>
    <scope>NUCLEOTIDE SEQUENCE [LARGE SCALE GENOMIC DNA]</scope>
    <source>
        <strain evidence="1 2">IGB-41</strain>
    </source>
</reference>
<dbReference type="Gene3D" id="3.30.460.10">
    <property type="entry name" value="Beta Polymerase, domain 2"/>
    <property type="match status" value="1"/>
</dbReference>
<keyword evidence="2" id="KW-1185">Reference proteome</keyword>
<evidence type="ECO:0000313" key="1">
    <source>
        <dbReference type="EMBL" id="KPC54262.1"/>
    </source>
</evidence>
<dbReference type="STRING" id="857265.WG78_06420"/>
<name>A0A0N0GQ37_9NEIS</name>
<dbReference type="RefSeq" id="WP_053936950.1">
    <property type="nucleotide sequence ID" value="NZ_LAQT01000003.1"/>
</dbReference>
<dbReference type="InterPro" id="IPR043519">
    <property type="entry name" value="NT_sf"/>
</dbReference>